<name>A0A6A6D7V7_9PEZI</name>
<proteinExistence type="predicted"/>
<dbReference type="EMBL" id="ML994731">
    <property type="protein sequence ID" value="KAF2175511.1"/>
    <property type="molecule type" value="Genomic_DNA"/>
</dbReference>
<evidence type="ECO:0000313" key="2">
    <source>
        <dbReference type="Proteomes" id="UP000800200"/>
    </source>
</evidence>
<organism evidence="1 2">
    <name type="scientific">Zopfia rhizophila CBS 207.26</name>
    <dbReference type="NCBI Taxonomy" id="1314779"/>
    <lineage>
        <taxon>Eukaryota</taxon>
        <taxon>Fungi</taxon>
        <taxon>Dikarya</taxon>
        <taxon>Ascomycota</taxon>
        <taxon>Pezizomycotina</taxon>
        <taxon>Dothideomycetes</taxon>
        <taxon>Dothideomycetes incertae sedis</taxon>
        <taxon>Zopfiaceae</taxon>
        <taxon>Zopfia</taxon>
    </lineage>
</organism>
<reference evidence="1" key="1">
    <citation type="journal article" date="2020" name="Stud. Mycol.">
        <title>101 Dothideomycetes genomes: a test case for predicting lifestyles and emergence of pathogens.</title>
        <authorList>
            <person name="Haridas S."/>
            <person name="Albert R."/>
            <person name="Binder M."/>
            <person name="Bloem J."/>
            <person name="Labutti K."/>
            <person name="Salamov A."/>
            <person name="Andreopoulos B."/>
            <person name="Baker S."/>
            <person name="Barry K."/>
            <person name="Bills G."/>
            <person name="Bluhm B."/>
            <person name="Cannon C."/>
            <person name="Castanera R."/>
            <person name="Culley D."/>
            <person name="Daum C."/>
            <person name="Ezra D."/>
            <person name="Gonzalez J."/>
            <person name="Henrissat B."/>
            <person name="Kuo A."/>
            <person name="Liang C."/>
            <person name="Lipzen A."/>
            <person name="Lutzoni F."/>
            <person name="Magnuson J."/>
            <person name="Mondo S."/>
            <person name="Nolan M."/>
            <person name="Ohm R."/>
            <person name="Pangilinan J."/>
            <person name="Park H.-J."/>
            <person name="Ramirez L."/>
            <person name="Alfaro M."/>
            <person name="Sun H."/>
            <person name="Tritt A."/>
            <person name="Yoshinaga Y."/>
            <person name="Zwiers L.-H."/>
            <person name="Turgeon B."/>
            <person name="Goodwin S."/>
            <person name="Spatafora J."/>
            <person name="Crous P."/>
            <person name="Grigoriev I."/>
        </authorList>
    </citation>
    <scope>NUCLEOTIDE SEQUENCE</scope>
    <source>
        <strain evidence="1">CBS 207.26</strain>
    </source>
</reference>
<evidence type="ECO:0000313" key="1">
    <source>
        <dbReference type="EMBL" id="KAF2175511.1"/>
    </source>
</evidence>
<gene>
    <name evidence="1" type="ORF">K469DRAFT_683914</name>
</gene>
<keyword evidence="2" id="KW-1185">Reference proteome</keyword>
<protein>
    <submittedName>
        <fullName evidence="1">Uncharacterized protein</fullName>
    </submittedName>
</protein>
<dbReference type="Proteomes" id="UP000800200">
    <property type="component" value="Unassembled WGS sequence"/>
</dbReference>
<dbReference type="AlphaFoldDB" id="A0A6A6D7V7"/>
<accession>A0A6A6D7V7</accession>
<sequence length="300" mass="33876">MNHFQEIISSPWGILSIGEISNHVLGYTSVLNLGDWSQLRQDIGQLALEHCNDSAHFLERIFYNPRIMAELLFLGTLSLRAPCMDEFVRTRFIDPRNAELYMFVPLGSLAIGALRRTFDRLILSECPSISHGILGSGEYGRKRNLRLRPNLEMQVSCLTTRTGARLSFIVYDTAEGVFLWDIVPGLSLISPGFTAVSHHDASQSDKIRHVYFYEYAIFPNRKVKDEASLRKLSIPTKDISTIVGCVPNLTHHFDRANEGYRIRQACIDISKLGLVPRSGQRREIQLTMSSERGNSGTYGI</sequence>